<keyword evidence="7" id="KW-1185">Reference proteome</keyword>
<evidence type="ECO:0000259" key="5">
    <source>
        <dbReference type="PROSITE" id="PS50118"/>
    </source>
</evidence>
<dbReference type="GO" id="GO:0005634">
    <property type="term" value="C:nucleus"/>
    <property type="evidence" value="ECO:0007669"/>
    <property type="project" value="UniProtKB-SubCell"/>
</dbReference>
<dbReference type="PROSITE" id="PS50118">
    <property type="entry name" value="HMG_BOX_2"/>
    <property type="match status" value="1"/>
</dbReference>
<dbReference type="Proteomes" id="UP001187343">
    <property type="component" value="Unassembled WGS sequence"/>
</dbReference>
<dbReference type="SMART" id="SM00398">
    <property type="entry name" value="HMG"/>
    <property type="match status" value="1"/>
</dbReference>
<comment type="subcellular location">
    <subcellularLocation>
        <location evidence="1">Nucleus</location>
    </subcellularLocation>
</comment>
<feature type="DNA-binding region" description="HMG box" evidence="4">
    <location>
        <begin position="105"/>
        <end position="173"/>
    </location>
</feature>
<keyword evidence="3 4" id="KW-0539">Nucleus</keyword>
<evidence type="ECO:0000256" key="1">
    <source>
        <dbReference type="ARBA" id="ARBA00004123"/>
    </source>
</evidence>
<evidence type="ECO:0000256" key="2">
    <source>
        <dbReference type="ARBA" id="ARBA00023125"/>
    </source>
</evidence>
<accession>A0AA88U6S4</accession>
<evidence type="ECO:0000313" key="6">
    <source>
        <dbReference type="EMBL" id="KAK2916121.1"/>
    </source>
</evidence>
<dbReference type="InterPro" id="IPR009071">
    <property type="entry name" value="HMG_box_dom"/>
</dbReference>
<comment type="caution">
    <text evidence="6">The sequence shown here is derived from an EMBL/GenBank/DDBJ whole genome shotgun (WGS) entry which is preliminary data.</text>
</comment>
<protein>
    <recommendedName>
        <fullName evidence="5">HMG box domain-containing protein</fullName>
    </recommendedName>
</protein>
<evidence type="ECO:0000256" key="3">
    <source>
        <dbReference type="ARBA" id="ARBA00023242"/>
    </source>
</evidence>
<dbReference type="Pfam" id="PF00505">
    <property type="entry name" value="HMG_box"/>
    <property type="match status" value="1"/>
</dbReference>
<dbReference type="AlphaFoldDB" id="A0AA88U6S4"/>
<dbReference type="SUPFAM" id="SSF47095">
    <property type="entry name" value="HMG-box"/>
    <property type="match status" value="1"/>
</dbReference>
<dbReference type="Gene3D" id="1.10.30.10">
    <property type="entry name" value="High mobility group box domain"/>
    <property type="match status" value="1"/>
</dbReference>
<sequence length="185" mass="22307">MNEEMDTSATKPEWKQDDVLKLLDAMKGNLPEKDMTKFKKSEYRLDWEKVAFNSYSADMCKQKWNEISREIRKFRTLTELIVDTEERIKSPAPKILKLKKYPDYPKQPLTPYFRFFMEKRGHYLKKHPKMSNLDISKMLSKKYKDLSNTAKEKYVCEYLKEKESYMLRLQKFQQDHPDLSLPSKK</sequence>
<feature type="domain" description="HMG box" evidence="5">
    <location>
        <begin position="105"/>
        <end position="173"/>
    </location>
</feature>
<dbReference type="CDD" id="cd21998">
    <property type="entry name" value="HMG-box_UBF1_rpt1-like"/>
    <property type="match status" value="1"/>
</dbReference>
<evidence type="ECO:0000256" key="4">
    <source>
        <dbReference type="PROSITE-ProRule" id="PRU00267"/>
    </source>
</evidence>
<dbReference type="InterPro" id="IPR051762">
    <property type="entry name" value="UBF1"/>
</dbReference>
<keyword evidence="2 4" id="KW-0238">DNA-binding</keyword>
<name>A0AA88U6S4_9TELE</name>
<dbReference type="GO" id="GO:0003677">
    <property type="term" value="F:DNA binding"/>
    <property type="evidence" value="ECO:0007669"/>
    <property type="project" value="UniProtKB-UniRule"/>
</dbReference>
<reference evidence="6" key="1">
    <citation type="submission" date="2023-08" db="EMBL/GenBank/DDBJ databases">
        <title>Chromosome-level Genome Assembly of mud carp (Cirrhinus molitorella).</title>
        <authorList>
            <person name="Liu H."/>
        </authorList>
    </citation>
    <scope>NUCLEOTIDE SEQUENCE</scope>
    <source>
        <strain evidence="6">Prfri</strain>
        <tissue evidence="6">Muscle</tissue>
    </source>
</reference>
<organism evidence="6 7">
    <name type="scientific">Cirrhinus molitorella</name>
    <name type="common">mud carp</name>
    <dbReference type="NCBI Taxonomy" id="172907"/>
    <lineage>
        <taxon>Eukaryota</taxon>
        <taxon>Metazoa</taxon>
        <taxon>Chordata</taxon>
        <taxon>Craniata</taxon>
        <taxon>Vertebrata</taxon>
        <taxon>Euteleostomi</taxon>
        <taxon>Actinopterygii</taxon>
        <taxon>Neopterygii</taxon>
        <taxon>Teleostei</taxon>
        <taxon>Ostariophysi</taxon>
        <taxon>Cypriniformes</taxon>
        <taxon>Cyprinidae</taxon>
        <taxon>Labeoninae</taxon>
        <taxon>Labeonini</taxon>
        <taxon>Cirrhinus</taxon>
    </lineage>
</organism>
<dbReference type="EMBL" id="JAUYZG010000001">
    <property type="protein sequence ID" value="KAK2916121.1"/>
    <property type="molecule type" value="Genomic_DNA"/>
</dbReference>
<dbReference type="PANTHER" id="PTHR46318">
    <property type="entry name" value="UPSTREAM BINDING TRANSCRIPTION FACTOR"/>
    <property type="match status" value="1"/>
</dbReference>
<gene>
    <name evidence="6" type="ORF">Q8A67_000495</name>
</gene>
<evidence type="ECO:0000313" key="7">
    <source>
        <dbReference type="Proteomes" id="UP001187343"/>
    </source>
</evidence>
<proteinExistence type="predicted"/>
<dbReference type="PANTHER" id="PTHR46318:SF2">
    <property type="entry name" value="NUCLEOLAR TRANSCRIPTION FACTOR 1"/>
    <property type="match status" value="1"/>
</dbReference>
<dbReference type="InterPro" id="IPR036910">
    <property type="entry name" value="HMG_box_dom_sf"/>
</dbReference>